<dbReference type="AlphaFoldDB" id="R4RWR3"/>
<dbReference type="PROSITE" id="PS00905">
    <property type="entry name" value="GTP1_OBG"/>
    <property type="match status" value="1"/>
</dbReference>
<dbReference type="InterPro" id="IPR006169">
    <property type="entry name" value="GTP1_OBG_dom"/>
</dbReference>
<keyword evidence="4 9" id="KW-0479">Metal-binding</keyword>
<proteinExistence type="inferred from homology"/>
<evidence type="ECO:0000256" key="6">
    <source>
        <dbReference type="ARBA" id="ARBA00022801"/>
    </source>
</evidence>
<dbReference type="InterPro" id="IPR015349">
    <property type="entry name" value="OCT_dom"/>
</dbReference>
<dbReference type="NCBIfam" id="NF008956">
    <property type="entry name" value="PRK12299.1"/>
    <property type="match status" value="1"/>
</dbReference>
<dbReference type="InterPro" id="IPR005225">
    <property type="entry name" value="Small_GTP-bd"/>
</dbReference>
<keyword evidence="7 9" id="KW-0460">Magnesium</keyword>
<feature type="domain" description="OCT" evidence="11">
    <location>
        <begin position="343"/>
        <end position="421"/>
    </location>
</feature>
<evidence type="ECO:0000256" key="2">
    <source>
        <dbReference type="ARBA" id="ARBA00007699"/>
    </source>
</evidence>
<evidence type="ECO:0000313" key="13">
    <source>
        <dbReference type="EMBL" id="AGL90312.1"/>
    </source>
</evidence>
<dbReference type="InterPro" id="IPR036346">
    <property type="entry name" value="GTP-bd_prot_GTP1/OBG_C_sf"/>
</dbReference>
<evidence type="ECO:0000256" key="7">
    <source>
        <dbReference type="ARBA" id="ARBA00022842"/>
    </source>
</evidence>
<keyword evidence="3 9" id="KW-0963">Cytoplasm</keyword>
<feature type="domain" description="Obg" evidence="12">
    <location>
        <begin position="4"/>
        <end position="161"/>
    </location>
</feature>
<evidence type="ECO:0000313" key="14">
    <source>
        <dbReference type="Proteomes" id="UP000013941"/>
    </source>
</evidence>
<evidence type="ECO:0000259" key="11">
    <source>
        <dbReference type="PROSITE" id="PS51881"/>
    </source>
</evidence>
<dbReference type="InterPro" id="IPR006074">
    <property type="entry name" value="GTP1-OBG_CS"/>
</dbReference>
<dbReference type="Proteomes" id="UP000013941">
    <property type="component" value="Chromosome"/>
</dbReference>
<dbReference type="InterPro" id="IPR006073">
    <property type="entry name" value="GTP-bd"/>
</dbReference>
<dbReference type="Pfam" id="PF01926">
    <property type="entry name" value="MMR_HSR1"/>
    <property type="match status" value="1"/>
</dbReference>
<dbReference type="InterPro" id="IPR045086">
    <property type="entry name" value="OBG_GTPase"/>
</dbReference>
<dbReference type="InterPro" id="IPR027417">
    <property type="entry name" value="P-loop_NTPase"/>
</dbReference>
<dbReference type="GO" id="GO:0003924">
    <property type="term" value="F:GTPase activity"/>
    <property type="evidence" value="ECO:0007669"/>
    <property type="project" value="UniProtKB-UniRule"/>
</dbReference>
<feature type="binding site" evidence="9">
    <location>
        <position position="175"/>
    </location>
    <ligand>
        <name>Mg(2+)</name>
        <dbReference type="ChEBI" id="CHEBI:18420"/>
    </ligand>
</feature>
<evidence type="ECO:0000256" key="8">
    <source>
        <dbReference type="ARBA" id="ARBA00023134"/>
    </source>
</evidence>
<accession>R4RWR3</accession>
<dbReference type="NCBIfam" id="NF008955">
    <property type="entry name" value="PRK12297.1"/>
    <property type="match status" value="1"/>
</dbReference>
<dbReference type="InterPro" id="IPR031167">
    <property type="entry name" value="G_OBG"/>
</dbReference>
<name>R4RWR3_PHYAS</name>
<dbReference type="PIRSF" id="PIRSF002401">
    <property type="entry name" value="GTP_bd_Obg/CgtA"/>
    <property type="match status" value="1"/>
</dbReference>
<dbReference type="GO" id="GO:0000287">
    <property type="term" value="F:magnesium ion binding"/>
    <property type="evidence" value="ECO:0007669"/>
    <property type="project" value="InterPro"/>
</dbReference>
<dbReference type="RefSeq" id="WP_015637891.1">
    <property type="nucleotide sequence ID" value="NC_021236.1"/>
</dbReference>
<feature type="binding site" evidence="9">
    <location>
        <begin position="193"/>
        <end position="197"/>
    </location>
    <ligand>
        <name>GTP</name>
        <dbReference type="ChEBI" id="CHEBI:37565"/>
    </ligand>
</feature>
<feature type="binding site" evidence="9">
    <location>
        <begin position="281"/>
        <end position="284"/>
    </location>
    <ligand>
        <name>GTP</name>
        <dbReference type="ChEBI" id="CHEBI:37565"/>
    </ligand>
</feature>
<gene>
    <name evidence="9 13" type="primary">obg</name>
    <name evidence="13" type="ORF">SLY_0392</name>
</gene>
<dbReference type="HOGENOM" id="CLU_011747_2_1_14"/>
<feature type="domain" description="OBG-type G" evidence="10">
    <location>
        <begin position="162"/>
        <end position="327"/>
    </location>
</feature>
<protein>
    <recommendedName>
        <fullName evidence="9">GTPase Obg</fullName>
        <ecNumber evidence="9">3.6.5.-</ecNumber>
    </recommendedName>
    <alternativeName>
        <fullName evidence="9">GTP-binding protein Obg</fullName>
    </alternativeName>
</protein>
<dbReference type="NCBIfam" id="TIGR02729">
    <property type="entry name" value="Obg_CgtA"/>
    <property type="match status" value="1"/>
</dbReference>
<dbReference type="PRINTS" id="PR00326">
    <property type="entry name" value="GTP1OBG"/>
</dbReference>
<keyword evidence="8 9" id="KW-0342">GTP-binding</keyword>
<dbReference type="KEGG" id="nzs:SLY_0392"/>
<dbReference type="PATRIC" id="fig|980422.3.peg.366"/>
<dbReference type="GO" id="GO:0005737">
    <property type="term" value="C:cytoplasm"/>
    <property type="evidence" value="ECO:0007669"/>
    <property type="project" value="UniProtKB-SubCell"/>
</dbReference>
<dbReference type="Gene3D" id="2.70.210.12">
    <property type="entry name" value="GTP1/OBG domain"/>
    <property type="match status" value="1"/>
</dbReference>
<feature type="binding site" evidence="9">
    <location>
        <begin position="308"/>
        <end position="310"/>
    </location>
    <ligand>
        <name>GTP</name>
        <dbReference type="ChEBI" id="CHEBI:37565"/>
    </ligand>
</feature>
<feature type="binding site" evidence="9">
    <location>
        <begin position="168"/>
        <end position="175"/>
    </location>
    <ligand>
        <name>GTP</name>
        <dbReference type="ChEBI" id="CHEBI:37565"/>
    </ligand>
</feature>
<dbReference type="GO" id="GO:0042254">
    <property type="term" value="P:ribosome biogenesis"/>
    <property type="evidence" value="ECO:0007669"/>
    <property type="project" value="UniProtKB-UniRule"/>
</dbReference>
<dbReference type="PANTHER" id="PTHR11702">
    <property type="entry name" value="DEVELOPMENTALLY REGULATED GTP-BINDING PROTEIN-RELATED"/>
    <property type="match status" value="1"/>
</dbReference>
<evidence type="ECO:0000259" key="12">
    <source>
        <dbReference type="PROSITE" id="PS51883"/>
    </source>
</evidence>
<feature type="binding site" evidence="9">
    <location>
        <begin position="214"/>
        <end position="217"/>
    </location>
    <ligand>
        <name>GTP</name>
        <dbReference type="ChEBI" id="CHEBI:37565"/>
    </ligand>
</feature>
<dbReference type="SUPFAM" id="SSF82051">
    <property type="entry name" value="Obg GTP-binding protein N-terminal domain"/>
    <property type="match status" value="1"/>
</dbReference>
<dbReference type="CDD" id="cd01898">
    <property type="entry name" value="Obg"/>
    <property type="match status" value="1"/>
</dbReference>
<dbReference type="InterPro" id="IPR036726">
    <property type="entry name" value="GTP1_OBG_dom_sf"/>
</dbReference>
<dbReference type="FunFam" id="2.70.210.12:FF:000001">
    <property type="entry name" value="GTPase Obg"/>
    <property type="match status" value="1"/>
</dbReference>
<sequence>MFSLHFIDEAFNEVYAGNGGHGIVAFRREKYVPFGGPAGGNGGNGGSVIFVGEQGETTLLKLKYQKHLKASHGFNGKNKSQNGANAPHLYVKVPLGTVFFTMDNHFLGEILHHQETLVIAKGGKGGRGNKALANFKNPAPSYAEKGDLGEHFKIKIQLKVLADVGLLGFPSVGKSSLISLISKAQPKIDSYPFTTLFPHLGVVLIDGFSFVMADLPGLIPNAHLGQGLGIQFLKHIERCRVLVHLISMQSLDPYKDYVALNKELQQYNSTLVEKKQIIVANKMDLPDAEKKLKDLQKKLSDVTIIPLSLINFYNIEKLKYAIKNLLQKTPFVIPKHDNFKVYDLNSETQTFTINKNKEGVFVVSGRQVEIFSHRTDFNNEAAVKRFNYLLKKIGIEEALKQKGAKLGDQVKICNYLFDFVI</sequence>
<dbReference type="Pfam" id="PF01018">
    <property type="entry name" value="GTP1_OBG"/>
    <property type="match status" value="1"/>
</dbReference>
<keyword evidence="14" id="KW-1185">Reference proteome</keyword>
<feature type="binding site" evidence="9">
    <location>
        <position position="195"/>
    </location>
    <ligand>
        <name>Mg(2+)</name>
        <dbReference type="ChEBI" id="CHEBI:18420"/>
    </ligand>
</feature>
<dbReference type="PROSITE" id="PS51883">
    <property type="entry name" value="OBG"/>
    <property type="match status" value="1"/>
</dbReference>
<evidence type="ECO:0000256" key="1">
    <source>
        <dbReference type="ARBA" id="ARBA00001946"/>
    </source>
</evidence>
<dbReference type="SUPFAM" id="SSF102741">
    <property type="entry name" value="Obg GTP-binding protein C-terminal domain"/>
    <property type="match status" value="1"/>
</dbReference>
<dbReference type="HAMAP" id="MF_01454">
    <property type="entry name" value="GTPase_Obg"/>
    <property type="match status" value="1"/>
</dbReference>
<organism evidence="13 14">
    <name type="scientific">Strawberry lethal yellows phytoplasma (CPA) str. NZSb11</name>
    <dbReference type="NCBI Taxonomy" id="980422"/>
    <lineage>
        <taxon>Bacteria</taxon>
        <taxon>Bacillati</taxon>
        <taxon>Mycoplasmatota</taxon>
        <taxon>Mollicutes</taxon>
        <taxon>Acholeplasmatales</taxon>
        <taxon>Acholeplasmataceae</taxon>
        <taxon>Candidatus Phytoplasma</taxon>
        <taxon>16SrXII (Stolbur group)</taxon>
    </lineage>
</organism>
<comment type="similarity">
    <text evidence="2 9">Belongs to the TRAFAC class OBG-HflX-like GTPase superfamily. OBG GTPase family.</text>
</comment>
<dbReference type="NCBIfam" id="NF008954">
    <property type="entry name" value="PRK12296.1"/>
    <property type="match status" value="1"/>
</dbReference>
<evidence type="ECO:0000259" key="10">
    <source>
        <dbReference type="PROSITE" id="PS51710"/>
    </source>
</evidence>
<dbReference type="PROSITE" id="PS51710">
    <property type="entry name" value="G_OBG"/>
    <property type="match status" value="1"/>
</dbReference>
<reference evidence="13 14" key="1">
    <citation type="journal article" date="2013" name="BMC Genomics">
        <title>Comparison of the complete genome sequence of two closely related isolates of 'Candidatus Phytoplasma australiense' reveals genome plasticity.</title>
        <authorList>
            <person name="Andersen M.T."/>
            <person name="Liefting L.W."/>
            <person name="Havukkala I."/>
            <person name="Beever R.E."/>
        </authorList>
    </citation>
    <scope>NUCLEOTIDE SEQUENCE [LARGE SCALE GENOMIC DNA]</scope>
    <source>
        <strain evidence="13 14">NZSb11</strain>
    </source>
</reference>
<evidence type="ECO:0000256" key="3">
    <source>
        <dbReference type="ARBA" id="ARBA00022490"/>
    </source>
</evidence>
<evidence type="ECO:0000256" key="9">
    <source>
        <dbReference type="HAMAP-Rule" id="MF_01454"/>
    </source>
</evidence>
<dbReference type="EMBL" id="CP002548">
    <property type="protein sequence ID" value="AGL90312.1"/>
    <property type="molecule type" value="Genomic_DNA"/>
</dbReference>
<dbReference type="Gene3D" id="3.30.300.350">
    <property type="entry name" value="GTP-binding protein OBG, C-terminal domain"/>
    <property type="match status" value="1"/>
</dbReference>
<dbReference type="PANTHER" id="PTHR11702:SF31">
    <property type="entry name" value="MITOCHONDRIAL RIBOSOME-ASSOCIATED GTPASE 2"/>
    <property type="match status" value="1"/>
</dbReference>
<dbReference type="OrthoDB" id="9807318at2"/>
<keyword evidence="5 9" id="KW-0547">Nucleotide-binding</keyword>
<dbReference type="PROSITE" id="PS51881">
    <property type="entry name" value="OCT"/>
    <property type="match status" value="1"/>
</dbReference>
<comment type="subunit">
    <text evidence="9">Monomer.</text>
</comment>
<dbReference type="GO" id="GO:0005525">
    <property type="term" value="F:GTP binding"/>
    <property type="evidence" value="ECO:0007669"/>
    <property type="project" value="UniProtKB-UniRule"/>
</dbReference>
<dbReference type="Gene3D" id="3.40.50.300">
    <property type="entry name" value="P-loop containing nucleotide triphosphate hydrolases"/>
    <property type="match status" value="1"/>
</dbReference>
<dbReference type="Pfam" id="PF09269">
    <property type="entry name" value="DUF1967"/>
    <property type="match status" value="1"/>
</dbReference>
<dbReference type="EC" id="3.6.5.-" evidence="9"/>
<dbReference type="InterPro" id="IPR014100">
    <property type="entry name" value="GTP-bd_Obg/CgtA"/>
</dbReference>
<comment type="cofactor">
    <cofactor evidence="1 9">
        <name>Mg(2+)</name>
        <dbReference type="ChEBI" id="CHEBI:18420"/>
    </cofactor>
</comment>
<evidence type="ECO:0000256" key="5">
    <source>
        <dbReference type="ARBA" id="ARBA00022741"/>
    </source>
</evidence>
<dbReference type="NCBIfam" id="TIGR00231">
    <property type="entry name" value="small_GTP"/>
    <property type="match status" value="1"/>
</dbReference>
<comment type="function">
    <text evidence="9">An essential GTPase which binds GTP, GDP and possibly (p)ppGpp with moderate affinity, with high nucleotide exchange rates and a fairly low GTP hydrolysis rate. Plays a role in control of the cell cycle, stress response, ribosome biogenesis and in those bacteria that undergo differentiation, in morphogenesis control.</text>
</comment>
<dbReference type="SUPFAM" id="SSF52540">
    <property type="entry name" value="P-loop containing nucleoside triphosphate hydrolases"/>
    <property type="match status" value="1"/>
</dbReference>
<dbReference type="NCBIfam" id="TIGR03595">
    <property type="entry name" value="Obg_CgtA_exten"/>
    <property type="match status" value="1"/>
</dbReference>
<evidence type="ECO:0000256" key="4">
    <source>
        <dbReference type="ARBA" id="ARBA00022723"/>
    </source>
</evidence>
<keyword evidence="6 9" id="KW-0378">Hydrolase</keyword>
<comment type="subcellular location">
    <subcellularLocation>
        <location evidence="9">Cytoplasm</location>
    </subcellularLocation>
</comment>